<evidence type="ECO:0000256" key="6">
    <source>
        <dbReference type="RuleBase" id="RU362067"/>
    </source>
</evidence>
<comment type="caution">
    <text evidence="8">The sequence shown here is derived from an EMBL/GenBank/DDBJ whole genome shotgun (WGS) entry which is preliminary data.</text>
</comment>
<protein>
    <recommendedName>
        <fullName evidence="6">Amine oxidase</fullName>
        <ecNumber evidence="6">1.4.3.-</ecNumber>
    </recommendedName>
</protein>
<dbReference type="InterPro" id="IPR050703">
    <property type="entry name" value="Flavin_MAO"/>
</dbReference>
<dbReference type="Pfam" id="PF01593">
    <property type="entry name" value="Amino_oxidase"/>
    <property type="match status" value="1"/>
</dbReference>
<dbReference type="InterPro" id="IPR002937">
    <property type="entry name" value="Amino_oxidase"/>
</dbReference>
<dbReference type="Gene3D" id="3.50.50.60">
    <property type="entry name" value="FAD/NAD(P)-binding domain"/>
    <property type="match status" value="1"/>
</dbReference>
<dbReference type="SUPFAM" id="SSF54373">
    <property type="entry name" value="FAD-linked reductases, C-terminal domain"/>
    <property type="match status" value="1"/>
</dbReference>
<feature type="binding site" evidence="5">
    <location>
        <position position="478"/>
    </location>
    <ligand>
        <name>FAD</name>
        <dbReference type="ChEBI" id="CHEBI:57692"/>
    </ligand>
</feature>
<dbReference type="EC" id="1.4.3.-" evidence="6"/>
<organism evidence="8 9">
    <name type="scientific">Vermiconidia calcicola</name>
    <dbReference type="NCBI Taxonomy" id="1690605"/>
    <lineage>
        <taxon>Eukaryota</taxon>
        <taxon>Fungi</taxon>
        <taxon>Dikarya</taxon>
        <taxon>Ascomycota</taxon>
        <taxon>Pezizomycotina</taxon>
        <taxon>Dothideomycetes</taxon>
        <taxon>Dothideomycetidae</taxon>
        <taxon>Mycosphaerellales</taxon>
        <taxon>Extremaceae</taxon>
        <taxon>Vermiconidia</taxon>
    </lineage>
</organism>
<evidence type="ECO:0000259" key="7">
    <source>
        <dbReference type="Pfam" id="PF01593"/>
    </source>
</evidence>
<dbReference type="PRINTS" id="PR00757">
    <property type="entry name" value="AMINEOXDASEF"/>
</dbReference>
<dbReference type="SUPFAM" id="SSF51905">
    <property type="entry name" value="FAD/NAD(P)-binding domain"/>
    <property type="match status" value="1"/>
</dbReference>
<comment type="similarity">
    <text evidence="2 6">Belongs to the flavin monoamine oxidase family.</text>
</comment>
<evidence type="ECO:0000256" key="3">
    <source>
        <dbReference type="ARBA" id="ARBA00023002"/>
    </source>
</evidence>
<sequence>MASHIRHRNPSPPTNLAPYCSSPRYRSIQDIDVVVVGAGLSGLQAATDVQNAGFSCVVLEAKDRVGGKTLSTTVEHGPGVLDLGAAWINDRTHYKMYALFKKFGLDPIIQRTEGDELFRMSAKDPSIRTRSPGLPGVEEVQRAMFDRISHDMDADCMSVNLHDATANSHVKDISLGEYLRQKVADGFALGFWTALINDITGTEPDDIGLVYWLDYVKSAGGVESLLSDGPNGAQYMTNRHGMVFFGIEKDQVRRLTEGMTGNQTISKRLAEGLEPSSVYLNCPVNGIIQTSTGAIIETLSGDAFRARKVLISVPTPLYRHIKFSPHLPADKQEYADSVQLGPYCKCILIYSSPWWREAGFNGSFIDLSGPVVFSRDVSSDADEMYAISCLIGGKYAHEWSRLPVSRRANAVKDQLASMMGPEHGKRIYDTIQTIEKAWAKEPFIEGVPCPMPAPGGIWPRLGNALRRPFGNVHFIGTETAFEWKGYMEGAVRAGERGALEVVADLQAADGRRLPSTL</sequence>
<evidence type="ECO:0000256" key="2">
    <source>
        <dbReference type="ARBA" id="ARBA00005995"/>
    </source>
</evidence>
<evidence type="ECO:0000313" key="9">
    <source>
        <dbReference type="Proteomes" id="UP001345827"/>
    </source>
</evidence>
<accession>A0AAV9QK05</accession>
<dbReference type="InterPro" id="IPR036188">
    <property type="entry name" value="FAD/NAD-bd_sf"/>
</dbReference>
<dbReference type="PANTHER" id="PTHR43563">
    <property type="entry name" value="AMINE OXIDASE"/>
    <property type="match status" value="1"/>
</dbReference>
<gene>
    <name evidence="8" type="ORF">LTR25_001277</name>
</gene>
<evidence type="ECO:0000256" key="5">
    <source>
        <dbReference type="PIRSR" id="PIRSR601613-1"/>
    </source>
</evidence>
<feature type="binding site" evidence="5">
    <location>
        <position position="41"/>
    </location>
    <ligand>
        <name>FAD</name>
        <dbReference type="ChEBI" id="CHEBI:57692"/>
    </ligand>
</feature>
<dbReference type="InterPro" id="IPR001613">
    <property type="entry name" value="Flavin_amine_oxidase"/>
</dbReference>
<keyword evidence="3 6" id="KW-0560">Oxidoreductase</keyword>
<name>A0AAV9QK05_9PEZI</name>
<feature type="binding site" evidence="5">
    <location>
        <position position="284"/>
    </location>
    <ligand>
        <name>FAD</name>
        <dbReference type="ChEBI" id="CHEBI:57692"/>
    </ligand>
</feature>
<dbReference type="Proteomes" id="UP001345827">
    <property type="component" value="Unassembled WGS sequence"/>
</dbReference>
<dbReference type="Gene3D" id="1.10.405.10">
    <property type="entry name" value="Guanine Nucleotide Dissociation Inhibitor, domain 1"/>
    <property type="match status" value="1"/>
</dbReference>
<reference evidence="8 9" key="1">
    <citation type="submission" date="2023-06" db="EMBL/GenBank/DDBJ databases">
        <title>Black Yeasts Isolated from many extreme environments.</title>
        <authorList>
            <person name="Coleine C."/>
            <person name="Stajich J.E."/>
            <person name="Selbmann L."/>
        </authorList>
    </citation>
    <scope>NUCLEOTIDE SEQUENCE [LARGE SCALE GENOMIC DNA]</scope>
    <source>
        <strain evidence="8 9">CCFEE 5887</strain>
    </source>
</reference>
<evidence type="ECO:0000313" key="8">
    <source>
        <dbReference type="EMBL" id="KAK5543663.1"/>
    </source>
</evidence>
<dbReference type="AlphaFoldDB" id="A0AAV9QK05"/>
<dbReference type="EMBL" id="JAXLQG010000002">
    <property type="protein sequence ID" value="KAK5543663.1"/>
    <property type="molecule type" value="Genomic_DNA"/>
</dbReference>
<dbReference type="GO" id="GO:0097621">
    <property type="term" value="F:monoamine oxidase activity"/>
    <property type="evidence" value="ECO:0007669"/>
    <property type="project" value="UniProtKB-EC"/>
</dbReference>
<comment type="cofactor">
    <cofactor evidence="1 6">
        <name>FAD</name>
        <dbReference type="ChEBI" id="CHEBI:57692"/>
    </cofactor>
</comment>
<dbReference type="Gene3D" id="3.90.660.10">
    <property type="match status" value="1"/>
</dbReference>
<proteinExistence type="inferred from homology"/>
<evidence type="ECO:0000256" key="1">
    <source>
        <dbReference type="ARBA" id="ARBA00001974"/>
    </source>
</evidence>
<comment type="catalytic activity">
    <reaction evidence="4">
        <text>a secondary aliphatic amine + O2 + H2O = a primary amine + an aldehyde + H2O2</text>
        <dbReference type="Rhea" id="RHEA:26414"/>
        <dbReference type="ChEBI" id="CHEBI:15377"/>
        <dbReference type="ChEBI" id="CHEBI:15379"/>
        <dbReference type="ChEBI" id="CHEBI:16240"/>
        <dbReference type="ChEBI" id="CHEBI:17478"/>
        <dbReference type="ChEBI" id="CHEBI:58855"/>
        <dbReference type="ChEBI" id="CHEBI:65296"/>
        <dbReference type="EC" id="1.4.3.4"/>
    </reaction>
</comment>
<keyword evidence="6" id="KW-0285">Flavoprotein</keyword>
<feature type="domain" description="Amine oxidase" evidence="7">
    <location>
        <begin position="40"/>
        <end position="501"/>
    </location>
</feature>
<feature type="binding site" evidence="5">
    <location>
        <begin position="60"/>
        <end position="61"/>
    </location>
    <ligand>
        <name>FAD</name>
        <dbReference type="ChEBI" id="CHEBI:57692"/>
    </ligand>
</feature>
<keyword evidence="9" id="KW-1185">Reference proteome</keyword>
<keyword evidence="6" id="KW-0274">FAD</keyword>
<evidence type="ECO:0000256" key="4">
    <source>
        <dbReference type="ARBA" id="ARBA00048448"/>
    </source>
</evidence>
<dbReference type="PANTHER" id="PTHR43563:SF14">
    <property type="entry name" value="AMINE OXIDASE"/>
    <property type="match status" value="1"/>
</dbReference>